<evidence type="ECO:0000313" key="5">
    <source>
        <dbReference type="Proteomes" id="UP000295304"/>
    </source>
</evidence>
<dbReference type="InterPro" id="IPR003996">
    <property type="entry name" value="RTX_toxin-activating_protC_bac"/>
</dbReference>
<sequence>MMKTNADEKSTPSPTSPRSSAQDLARQAEPAPVRDAGTGLTDGVETAETAAPSAATAGPPSSGQAPAIPNIPPAMAEVLGQITWLMLNSTQHRHLFLTDYEWLILPAVLRKQFRLIRQDEKSVAVVLWAYLNEETERRFLGGTRKLAPNEWGAGETPWIVDVIAPFGGHEQAIQGVVDSVFMGRDVKVLAIDPATKSLTARTVSGQHRAAE</sequence>
<comment type="subcellular location">
    <subcellularLocation>
        <location evidence="2">Cytoplasm</location>
    </subcellularLocation>
</comment>
<dbReference type="PRINTS" id="PR01489">
    <property type="entry name" value="RTXTOXINC"/>
</dbReference>
<comment type="function">
    <text evidence="2">Involved in fatty acylation of protoxin at internal lysine residues, thereby converting it to the active toxin.</text>
</comment>
<dbReference type="Pfam" id="PF02794">
    <property type="entry name" value="HlyC"/>
    <property type="match status" value="1"/>
</dbReference>
<evidence type="ECO:0000313" key="4">
    <source>
        <dbReference type="EMBL" id="TCS63057.1"/>
    </source>
</evidence>
<feature type="compositionally biased region" description="Basic and acidic residues" evidence="3">
    <location>
        <begin position="1"/>
        <end position="10"/>
    </location>
</feature>
<keyword evidence="2 4" id="KW-0012">Acyltransferase</keyword>
<protein>
    <recommendedName>
        <fullName evidence="2">RTX toxin-activating lysine-acyltransferase</fullName>
        <ecNumber evidence="2">2.3.1.-</ecNumber>
    </recommendedName>
</protein>
<evidence type="ECO:0000256" key="3">
    <source>
        <dbReference type="SAM" id="MobiDB-lite"/>
    </source>
</evidence>
<name>A0A4R3JBP8_9PROT</name>
<keyword evidence="2 4" id="KW-0808">Transferase</keyword>
<accession>A0A4R3JBP8</accession>
<dbReference type="EC" id="2.3.1.-" evidence="2"/>
<dbReference type="GO" id="GO:0005737">
    <property type="term" value="C:cytoplasm"/>
    <property type="evidence" value="ECO:0007669"/>
    <property type="project" value="UniProtKB-SubCell"/>
</dbReference>
<keyword evidence="2" id="KW-0963">Cytoplasm</keyword>
<comment type="similarity">
    <text evidence="1 2">Belongs to the RTX toxin acyltransferase family.</text>
</comment>
<dbReference type="OrthoDB" id="5431564at2"/>
<organism evidence="4 5">
    <name type="scientific">Varunaivibrio sulfuroxidans</name>
    <dbReference type="NCBI Taxonomy" id="1773489"/>
    <lineage>
        <taxon>Bacteria</taxon>
        <taxon>Pseudomonadati</taxon>
        <taxon>Pseudomonadota</taxon>
        <taxon>Alphaproteobacteria</taxon>
        <taxon>Rhodospirillales</taxon>
        <taxon>Magnetovibrionaceae</taxon>
        <taxon>Varunaivibrio</taxon>
    </lineage>
</organism>
<dbReference type="GO" id="GO:0031640">
    <property type="term" value="P:killing of cells of another organism"/>
    <property type="evidence" value="ECO:0007669"/>
    <property type="project" value="UniProtKB-KW"/>
</dbReference>
<gene>
    <name evidence="4" type="ORF">EDD55_104148</name>
</gene>
<dbReference type="GO" id="GO:0009404">
    <property type="term" value="P:toxin metabolic process"/>
    <property type="evidence" value="ECO:0007669"/>
    <property type="project" value="UniProtKB-UniRule"/>
</dbReference>
<dbReference type="RefSeq" id="WP_132938793.1">
    <property type="nucleotide sequence ID" value="NZ_CP119676.1"/>
</dbReference>
<feature type="compositionally biased region" description="Low complexity" evidence="3">
    <location>
        <begin position="11"/>
        <end position="20"/>
    </location>
</feature>
<evidence type="ECO:0000256" key="2">
    <source>
        <dbReference type="RuleBase" id="RU368102"/>
    </source>
</evidence>
<evidence type="ECO:0000256" key="1">
    <source>
        <dbReference type="ARBA" id="ARBA00005686"/>
    </source>
</evidence>
<dbReference type="EMBL" id="SLZW01000004">
    <property type="protein sequence ID" value="TCS63057.1"/>
    <property type="molecule type" value="Genomic_DNA"/>
</dbReference>
<comment type="caution">
    <text evidence="4">The sequence shown here is derived from an EMBL/GenBank/DDBJ whole genome shotgun (WGS) entry which is preliminary data.</text>
</comment>
<feature type="compositionally biased region" description="Low complexity" evidence="3">
    <location>
        <begin position="46"/>
        <end position="69"/>
    </location>
</feature>
<dbReference type="Proteomes" id="UP000295304">
    <property type="component" value="Unassembled WGS sequence"/>
</dbReference>
<dbReference type="AlphaFoldDB" id="A0A4R3JBP8"/>
<keyword evidence="2" id="KW-0204">Cytolysis</keyword>
<dbReference type="GO" id="GO:0016746">
    <property type="term" value="F:acyltransferase activity"/>
    <property type="evidence" value="ECO:0007669"/>
    <property type="project" value="UniProtKB-UniRule"/>
</dbReference>
<reference evidence="4 5" key="1">
    <citation type="submission" date="2019-03" db="EMBL/GenBank/DDBJ databases">
        <title>Genomic Encyclopedia of Type Strains, Phase IV (KMG-IV): sequencing the most valuable type-strain genomes for metagenomic binning, comparative biology and taxonomic classification.</title>
        <authorList>
            <person name="Goeker M."/>
        </authorList>
    </citation>
    <scope>NUCLEOTIDE SEQUENCE [LARGE SCALE GENOMIC DNA]</scope>
    <source>
        <strain evidence="4 5">DSM 101688</strain>
    </source>
</reference>
<proteinExistence type="inferred from homology"/>
<feature type="region of interest" description="Disordered" evidence="3">
    <location>
        <begin position="1"/>
        <end position="69"/>
    </location>
</feature>
<keyword evidence="5" id="KW-1185">Reference proteome</keyword>